<dbReference type="InterPro" id="IPR001296">
    <property type="entry name" value="Glyco_trans_1"/>
</dbReference>
<evidence type="ECO:0000259" key="1">
    <source>
        <dbReference type="Pfam" id="PF00534"/>
    </source>
</evidence>
<protein>
    <submittedName>
        <fullName evidence="3">Glycosyltransferase</fullName>
        <ecNumber evidence="3">2.4.-.-</ecNumber>
    </submittedName>
</protein>
<evidence type="ECO:0000313" key="3">
    <source>
        <dbReference type="EMBL" id="MFC3109208.1"/>
    </source>
</evidence>
<keyword evidence="4" id="KW-1185">Reference proteome</keyword>
<dbReference type="Pfam" id="PF00534">
    <property type="entry name" value="Glycos_transf_1"/>
    <property type="match status" value="1"/>
</dbReference>
<dbReference type="Proteomes" id="UP001595530">
    <property type="component" value="Unassembled WGS sequence"/>
</dbReference>
<dbReference type="EC" id="2.4.-.-" evidence="3"/>
<proteinExistence type="predicted"/>
<feature type="domain" description="Glycosyl transferase family 1" evidence="1">
    <location>
        <begin position="128"/>
        <end position="284"/>
    </location>
</feature>
<name>A0ABV7F2B4_9BURK</name>
<dbReference type="GO" id="GO:0016757">
    <property type="term" value="F:glycosyltransferase activity"/>
    <property type="evidence" value="ECO:0007669"/>
    <property type="project" value="UniProtKB-KW"/>
</dbReference>
<reference evidence="4" key="1">
    <citation type="journal article" date="2019" name="Int. J. Syst. Evol. Microbiol.">
        <title>The Global Catalogue of Microorganisms (GCM) 10K type strain sequencing project: providing services to taxonomists for standard genome sequencing and annotation.</title>
        <authorList>
            <consortium name="The Broad Institute Genomics Platform"/>
            <consortium name="The Broad Institute Genome Sequencing Center for Infectious Disease"/>
            <person name="Wu L."/>
            <person name="Ma J."/>
        </authorList>
    </citation>
    <scope>NUCLEOTIDE SEQUENCE [LARGE SCALE GENOMIC DNA]</scope>
    <source>
        <strain evidence="4">KCTC 42986</strain>
    </source>
</reference>
<dbReference type="PANTHER" id="PTHR12526">
    <property type="entry name" value="GLYCOSYLTRANSFERASE"/>
    <property type="match status" value="1"/>
</dbReference>
<feature type="domain" description="Glycosyltransferase subfamily 4-like N-terminal" evidence="2">
    <location>
        <begin position="5"/>
        <end position="114"/>
    </location>
</feature>
<dbReference type="Pfam" id="PF13439">
    <property type="entry name" value="Glyco_transf_4"/>
    <property type="match status" value="1"/>
</dbReference>
<dbReference type="SUPFAM" id="SSF53756">
    <property type="entry name" value="UDP-Glycosyltransferase/glycogen phosphorylase"/>
    <property type="match status" value="1"/>
</dbReference>
<keyword evidence="3" id="KW-0328">Glycosyltransferase</keyword>
<accession>A0ABV7F2B4</accession>
<evidence type="ECO:0000313" key="4">
    <source>
        <dbReference type="Proteomes" id="UP001595530"/>
    </source>
</evidence>
<evidence type="ECO:0000259" key="2">
    <source>
        <dbReference type="Pfam" id="PF13439"/>
    </source>
</evidence>
<comment type="caution">
    <text evidence="3">The sequence shown here is derived from an EMBL/GenBank/DDBJ whole genome shotgun (WGS) entry which is preliminary data.</text>
</comment>
<dbReference type="EMBL" id="JBHRTP010000045">
    <property type="protein sequence ID" value="MFC3109208.1"/>
    <property type="molecule type" value="Genomic_DNA"/>
</dbReference>
<dbReference type="PANTHER" id="PTHR12526:SF636">
    <property type="entry name" value="BLL3647 PROTEIN"/>
    <property type="match status" value="1"/>
</dbReference>
<dbReference type="Gene3D" id="3.40.50.2000">
    <property type="entry name" value="Glycogen Phosphorylase B"/>
    <property type="match status" value="2"/>
</dbReference>
<sequence>MRFVFSPLALARFIMIHRPDIVHLNTSMDRKAYWRDLAYLFVAKLLNVKVVNQVHGGPMPQEFFAGHAVLIWLLRRALYASDAVSVLSSKEYEAYTAFCPGALIVRIPNAIDPAELLGDIAAPDAHRPLRLIYIGRIIREKGLFEVLEAMAQLQRSGRKLHLDIAGGGPAEKELRSSVLQLGLDDVVHFHGPVFGAAKTRLWRETDVLVFPTYHPEGLPYALLEAMAAGTPAITCPVAAIPDVMQDGVHGFFVPPRDADTIAGAIAALDNDRAMLDRMARASRARVLEKFTVERLARDFSELYGAVLGRRA</sequence>
<keyword evidence="3" id="KW-0808">Transferase</keyword>
<dbReference type="InterPro" id="IPR028098">
    <property type="entry name" value="Glyco_trans_4-like_N"/>
</dbReference>
<gene>
    <name evidence="3" type="ORF">ACFOFO_14755</name>
</gene>
<organism evidence="3 4">
    <name type="scientific">Undibacterium arcticum</name>
    <dbReference type="NCBI Taxonomy" id="1762892"/>
    <lineage>
        <taxon>Bacteria</taxon>
        <taxon>Pseudomonadati</taxon>
        <taxon>Pseudomonadota</taxon>
        <taxon>Betaproteobacteria</taxon>
        <taxon>Burkholderiales</taxon>
        <taxon>Oxalobacteraceae</taxon>
        <taxon>Undibacterium</taxon>
    </lineage>
</organism>
<dbReference type="RefSeq" id="WP_390331888.1">
    <property type="nucleotide sequence ID" value="NZ_JBHRTP010000045.1"/>
</dbReference>